<dbReference type="Proteomes" id="UP001558652">
    <property type="component" value="Unassembled WGS sequence"/>
</dbReference>
<comment type="caution">
    <text evidence="2">The sequence shown here is derived from an EMBL/GenBank/DDBJ whole genome shotgun (WGS) entry which is preliminary data.</text>
</comment>
<sequence length="105" mass="11193">MASKRRNMFQMNKTQETTENATTALRGAPGTAVARLRKGRGGGSPPTAIATATSGNAARPLQESCAARPLHFLPPAGPCRHTLTDRLTLALPSYHRPPLTLYADI</sequence>
<organism evidence="2 3">
    <name type="scientific">Ranatra chinensis</name>
    <dbReference type="NCBI Taxonomy" id="642074"/>
    <lineage>
        <taxon>Eukaryota</taxon>
        <taxon>Metazoa</taxon>
        <taxon>Ecdysozoa</taxon>
        <taxon>Arthropoda</taxon>
        <taxon>Hexapoda</taxon>
        <taxon>Insecta</taxon>
        <taxon>Pterygota</taxon>
        <taxon>Neoptera</taxon>
        <taxon>Paraneoptera</taxon>
        <taxon>Hemiptera</taxon>
        <taxon>Heteroptera</taxon>
        <taxon>Panheteroptera</taxon>
        <taxon>Nepomorpha</taxon>
        <taxon>Nepidae</taxon>
        <taxon>Ranatrinae</taxon>
        <taxon>Ranatra</taxon>
    </lineage>
</organism>
<feature type="region of interest" description="Disordered" evidence="1">
    <location>
        <begin position="1"/>
        <end position="56"/>
    </location>
</feature>
<reference evidence="2 3" key="1">
    <citation type="submission" date="2024-07" db="EMBL/GenBank/DDBJ databases">
        <title>Chromosome-level genome assembly of the water stick insect Ranatra chinensis (Heteroptera: Nepidae).</title>
        <authorList>
            <person name="Liu X."/>
        </authorList>
    </citation>
    <scope>NUCLEOTIDE SEQUENCE [LARGE SCALE GENOMIC DNA]</scope>
    <source>
        <strain evidence="2">Cailab_2021Rc</strain>
        <tissue evidence="2">Muscle</tissue>
    </source>
</reference>
<gene>
    <name evidence="2" type="ORF">AAG570_001620</name>
</gene>
<keyword evidence="3" id="KW-1185">Reference proteome</keyword>
<dbReference type="EMBL" id="JBFDAA010000011">
    <property type="protein sequence ID" value="KAL1123849.1"/>
    <property type="molecule type" value="Genomic_DNA"/>
</dbReference>
<proteinExistence type="predicted"/>
<protein>
    <submittedName>
        <fullName evidence="2">Uncharacterized protein</fullName>
    </submittedName>
</protein>
<dbReference type="AlphaFoldDB" id="A0ABD0Y9W3"/>
<evidence type="ECO:0000313" key="2">
    <source>
        <dbReference type="EMBL" id="KAL1123849.1"/>
    </source>
</evidence>
<name>A0ABD0Y9W3_9HEMI</name>
<feature type="compositionally biased region" description="Polar residues" evidence="1">
    <location>
        <begin position="9"/>
        <end position="23"/>
    </location>
</feature>
<evidence type="ECO:0000313" key="3">
    <source>
        <dbReference type="Proteomes" id="UP001558652"/>
    </source>
</evidence>
<evidence type="ECO:0000256" key="1">
    <source>
        <dbReference type="SAM" id="MobiDB-lite"/>
    </source>
</evidence>
<accession>A0ABD0Y9W3</accession>